<protein>
    <submittedName>
        <fullName evidence="1">Uncharacterized protein</fullName>
    </submittedName>
</protein>
<dbReference type="Proteomes" id="UP001627154">
    <property type="component" value="Unassembled WGS sequence"/>
</dbReference>
<organism evidence="1 2">
    <name type="scientific">Trichogramma kaykai</name>
    <dbReference type="NCBI Taxonomy" id="54128"/>
    <lineage>
        <taxon>Eukaryota</taxon>
        <taxon>Metazoa</taxon>
        <taxon>Ecdysozoa</taxon>
        <taxon>Arthropoda</taxon>
        <taxon>Hexapoda</taxon>
        <taxon>Insecta</taxon>
        <taxon>Pterygota</taxon>
        <taxon>Neoptera</taxon>
        <taxon>Endopterygota</taxon>
        <taxon>Hymenoptera</taxon>
        <taxon>Apocrita</taxon>
        <taxon>Proctotrupomorpha</taxon>
        <taxon>Chalcidoidea</taxon>
        <taxon>Trichogrammatidae</taxon>
        <taxon>Trichogramma</taxon>
    </lineage>
</organism>
<sequence length="86" mass="9814">MQIYLRIVSTRAQQAAPPASIIICGQKRALAYNLANWIGTTAFRTPYCECYALLFGDGLAVYVTTWPMKKGRNEILRARLFFPWLL</sequence>
<dbReference type="EMBL" id="JBJJXI010000149">
    <property type="protein sequence ID" value="KAL3385949.1"/>
    <property type="molecule type" value="Genomic_DNA"/>
</dbReference>
<gene>
    <name evidence="1" type="ORF">TKK_018467</name>
</gene>
<evidence type="ECO:0000313" key="2">
    <source>
        <dbReference type="Proteomes" id="UP001627154"/>
    </source>
</evidence>
<reference evidence="1 2" key="1">
    <citation type="journal article" date="2024" name="bioRxiv">
        <title>A reference genome for Trichogramma kaykai: A tiny desert-dwelling parasitoid wasp with competing sex-ratio distorters.</title>
        <authorList>
            <person name="Culotta J."/>
            <person name="Lindsey A.R."/>
        </authorList>
    </citation>
    <scope>NUCLEOTIDE SEQUENCE [LARGE SCALE GENOMIC DNA]</scope>
    <source>
        <strain evidence="1 2">KSX58</strain>
    </source>
</reference>
<name>A0ABD2VYW9_9HYME</name>
<dbReference type="AlphaFoldDB" id="A0ABD2VYW9"/>
<comment type="caution">
    <text evidence="1">The sequence shown here is derived from an EMBL/GenBank/DDBJ whole genome shotgun (WGS) entry which is preliminary data.</text>
</comment>
<keyword evidence="2" id="KW-1185">Reference proteome</keyword>
<accession>A0ABD2VYW9</accession>
<evidence type="ECO:0000313" key="1">
    <source>
        <dbReference type="EMBL" id="KAL3385949.1"/>
    </source>
</evidence>
<proteinExistence type="predicted"/>